<evidence type="ECO:0000313" key="10">
    <source>
        <dbReference type="EMBL" id="MFF0458147.1"/>
    </source>
</evidence>
<evidence type="ECO:0000256" key="5">
    <source>
        <dbReference type="ARBA" id="ARBA00022982"/>
    </source>
</evidence>
<proteinExistence type="predicted"/>
<evidence type="ECO:0000313" key="11">
    <source>
        <dbReference type="Proteomes" id="UP001601521"/>
    </source>
</evidence>
<dbReference type="Pfam" id="PF11870">
    <property type="entry name" value="LutB_C"/>
    <property type="match status" value="1"/>
</dbReference>
<evidence type="ECO:0000259" key="9">
    <source>
        <dbReference type="PROSITE" id="PS51379"/>
    </source>
</evidence>
<evidence type="ECO:0000256" key="8">
    <source>
        <dbReference type="SAM" id="MobiDB-lite"/>
    </source>
</evidence>
<keyword evidence="11" id="KW-1185">Reference proteome</keyword>
<feature type="region of interest" description="Disordered" evidence="8">
    <location>
        <begin position="475"/>
        <end position="495"/>
    </location>
</feature>
<name>A0ABW6NTM3_9NOCA</name>
<keyword evidence="4" id="KW-0677">Repeat</keyword>
<protein>
    <submittedName>
        <fullName evidence="10">LutB/LldF family L-lactate oxidation iron-sulfur protein</fullName>
    </submittedName>
</protein>
<sequence>MSKSFVGWPPFPQAARAATADGQLRATVQRATHTIRAKRDALVAERPDWEELRTAAAAVKDDVLRRLDTYLERLADAVEGAGGVVHWATDAAQANAIVTELVRATGETEIVKAKSMLSEEIGLDEALAAAGIDTRETDLAEIILQLGDDLPSHIVVPSLHLNRSRIRDIFRREMGKHGRPAPDDLTDDPQALADASRLHLREKFLRAKVGITGANFLVAERGTVVMVESEGNGRMCLTLPETLITVAGIEKVIPSWRDLEIYLELLARSATGERMSPYVSTWTGVTAQDGPSAFHLVLVDNGRTRALRDELGREALRCIRCGACMNICPVYERTGGHAYGSVYPGPIGAILNPLLKGADDPQTASLPYASALCGACDDVCPVRIDITGNLLALRHQVAEGEAAVKHRVERVAFGAMAGFMSHPALWDAAVRSAARIGVAVPKRHLPGPLGGWTDSRRVPDIPAESFRRWWARTEGGRHADGLPPHDTASEDGARS</sequence>
<keyword evidence="7" id="KW-0411">Iron-sulfur</keyword>
<dbReference type="InterPro" id="IPR024569">
    <property type="entry name" value="LutB_C"/>
</dbReference>
<feature type="domain" description="4Fe-4S ferredoxin-type" evidence="9">
    <location>
        <begin position="307"/>
        <end position="338"/>
    </location>
</feature>
<keyword evidence="2" id="KW-0004">4Fe-4S</keyword>
<gene>
    <name evidence="10" type="ORF">ACFYTH_32710</name>
</gene>
<dbReference type="PROSITE" id="PS51379">
    <property type="entry name" value="4FE4S_FER_2"/>
    <property type="match status" value="1"/>
</dbReference>
<keyword evidence="6" id="KW-0408">Iron</keyword>
<comment type="caution">
    <text evidence="10">The sequence shown here is derived from an EMBL/GenBank/DDBJ whole genome shotgun (WGS) entry which is preliminary data.</text>
</comment>
<dbReference type="PANTHER" id="PTHR47153:SF2">
    <property type="entry name" value="LACTATE UTILIZATION PROTEIN B"/>
    <property type="match status" value="1"/>
</dbReference>
<dbReference type="InterPro" id="IPR017900">
    <property type="entry name" value="4Fe4S_Fe_S_CS"/>
</dbReference>
<evidence type="ECO:0000256" key="4">
    <source>
        <dbReference type="ARBA" id="ARBA00022737"/>
    </source>
</evidence>
<dbReference type="InterPro" id="IPR009051">
    <property type="entry name" value="Helical_ferredxn"/>
</dbReference>
<dbReference type="Gene3D" id="3.40.50.10420">
    <property type="entry name" value="NagB/RpiA/CoA transferase-like"/>
    <property type="match status" value="1"/>
</dbReference>
<evidence type="ECO:0000256" key="1">
    <source>
        <dbReference type="ARBA" id="ARBA00022448"/>
    </source>
</evidence>
<dbReference type="InterPro" id="IPR024185">
    <property type="entry name" value="FTHF_cligase-like_sf"/>
</dbReference>
<dbReference type="Gene3D" id="1.10.1060.10">
    <property type="entry name" value="Alpha-helical ferredoxin"/>
    <property type="match status" value="1"/>
</dbReference>
<dbReference type="NCBIfam" id="TIGR00273">
    <property type="entry name" value="LutB/LldF family L-lactate oxidation iron-sulfur protein"/>
    <property type="match status" value="1"/>
</dbReference>
<reference evidence="10 11" key="1">
    <citation type="submission" date="2024-10" db="EMBL/GenBank/DDBJ databases">
        <title>The Natural Products Discovery Center: Release of the First 8490 Sequenced Strains for Exploring Actinobacteria Biosynthetic Diversity.</title>
        <authorList>
            <person name="Kalkreuter E."/>
            <person name="Kautsar S.A."/>
            <person name="Yang D."/>
            <person name="Bader C.D."/>
            <person name="Teijaro C.N."/>
            <person name="Fluegel L."/>
            <person name="Davis C.M."/>
            <person name="Simpson J.R."/>
            <person name="Lauterbach L."/>
            <person name="Steele A.D."/>
            <person name="Gui C."/>
            <person name="Meng S."/>
            <person name="Li G."/>
            <person name="Viehrig K."/>
            <person name="Ye F."/>
            <person name="Su P."/>
            <person name="Kiefer A.F."/>
            <person name="Nichols A."/>
            <person name="Cepeda A.J."/>
            <person name="Yan W."/>
            <person name="Fan B."/>
            <person name="Jiang Y."/>
            <person name="Adhikari A."/>
            <person name="Zheng C.-J."/>
            <person name="Schuster L."/>
            <person name="Cowan T.M."/>
            <person name="Smanski M.J."/>
            <person name="Chevrette M.G."/>
            <person name="De Carvalho L.P.S."/>
            <person name="Shen B."/>
        </authorList>
    </citation>
    <scope>NUCLEOTIDE SEQUENCE [LARGE SCALE GENOMIC DNA]</scope>
    <source>
        <strain evidence="10 11">NPDC004550</strain>
    </source>
</reference>
<evidence type="ECO:0000256" key="6">
    <source>
        <dbReference type="ARBA" id="ARBA00023004"/>
    </source>
</evidence>
<dbReference type="PROSITE" id="PS00198">
    <property type="entry name" value="4FE4S_FER_1"/>
    <property type="match status" value="1"/>
</dbReference>
<dbReference type="PANTHER" id="PTHR47153">
    <property type="entry name" value="LACTATE UTILIZATION PROTEIN B"/>
    <property type="match status" value="1"/>
</dbReference>
<dbReference type="RefSeq" id="WP_387255617.1">
    <property type="nucleotide sequence ID" value="NZ_JBIALX010000023.1"/>
</dbReference>
<dbReference type="SUPFAM" id="SSF54862">
    <property type="entry name" value="4Fe-4S ferredoxins"/>
    <property type="match status" value="1"/>
</dbReference>
<dbReference type="InterPro" id="IPR017896">
    <property type="entry name" value="4Fe4S_Fe-S-bd"/>
</dbReference>
<evidence type="ECO:0000256" key="3">
    <source>
        <dbReference type="ARBA" id="ARBA00022723"/>
    </source>
</evidence>
<keyword evidence="1" id="KW-0813">Transport</keyword>
<accession>A0ABW6NTM3</accession>
<organism evidence="10 11">
    <name type="scientific">Nocardia africana</name>
    <dbReference type="NCBI Taxonomy" id="134964"/>
    <lineage>
        <taxon>Bacteria</taxon>
        <taxon>Bacillati</taxon>
        <taxon>Actinomycetota</taxon>
        <taxon>Actinomycetes</taxon>
        <taxon>Mycobacteriales</taxon>
        <taxon>Nocardiaceae</taxon>
        <taxon>Nocardia</taxon>
    </lineage>
</organism>
<dbReference type="Pfam" id="PF02589">
    <property type="entry name" value="LUD_dom"/>
    <property type="match status" value="1"/>
</dbReference>
<keyword evidence="3" id="KW-0479">Metal-binding</keyword>
<dbReference type="InterPro" id="IPR004452">
    <property type="entry name" value="LutB/LldF"/>
</dbReference>
<dbReference type="SUPFAM" id="SSF100950">
    <property type="entry name" value="NagB/RpiA/CoA transferase-like"/>
    <property type="match status" value="1"/>
</dbReference>
<evidence type="ECO:0000256" key="2">
    <source>
        <dbReference type="ARBA" id="ARBA00022485"/>
    </source>
</evidence>
<dbReference type="Pfam" id="PF13183">
    <property type="entry name" value="Fer4_8"/>
    <property type="match status" value="1"/>
</dbReference>
<dbReference type="InterPro" id="IPR037171">
    <property type="entry name" value="NagB/RpiA_transferase-like"/>
</dbReference>
<evidence type="ECO:0000256" key="7">
    <source>
        <dbReference type="ARBA" id="ARBA00023014"/>
    </source>
</evidence>
<dbReference type="EMBL" id="JBIALX010000023">
    <property type="protein sequence ID" value="MFF0458147.1"/>
    <property type="molecule type" value="Genomic_DNA"/>
</dbReference>
<dbReference type="InterPro" id="IPR003741">
    <property type="entry name" value="LUD_dom"/>
</dbReference>
<dbReference type="Proteomes" id="UP001601521">
    <property type="component" value="Unassembled WGS sequence"/>
</dbReference>
<keyword evidence="5" id="KW-0249">Electron transport</keyword>